<keyword evidence="2" id="KW-1185">Reference proteome</keyword>
<dbReference type="EMBL" id="JALNTZ010000002">
    <property type="protein sequence ID" value="KAJ3663683.1"/>
    <property type="molecule type" value="Genomic_DNA"/>
</dbReference>
<evidence type="ECO:0000313" key="2">
    <source>
        <dbReference type="Proteomes" id="UP001168821"/>
    </source>
</evidence>
<evidence type="ECO:0000313" key="1">
    <source>
        <dbReference type="EMBL" id="KAJ3663683.1"/>
    </source>
</evidence>
<proteinExistence type="predicted"/>
<reference evidence="1" key="1">
    <citation type="journal article" date="2023" name="G3 (Bethesda)">
        <title>Whole genome assemblies of Zophobas morio and Tenebrio molitor.</title>
        <authorList>
            <person name="Kaur S."/>
            <person name="Stinson S.A."/>
            <person name="diCenzo G.C."/>
        </authorList>
    </citation>
    <scope>NUCLEOTIDE SEQUENCE</scope>
    <source>
        <strain evidence="1">QUZm001</strain>
    </source>
</reference>
<gene>
    <name evidence="1" type="ORF">Zmor_007914</name>
</gene>
<sequence length="94" mass="10808">MIQFYCPILKKPDHIIVLASYYHYQPCISTHSPITQLRRIRFQQKRSPFPAKVLPGHKIRPTLNLVQPSNNISPDIQISKSVLVSKSKVALEFP</sequence>
<accession>A0AA38MQ61</accession>
<name>A0AA38MQ61_9CUCU</name>
<dbReference type="AlphaFoldDB" id="A0AA38MQ61"/>
<comment type="caution">
    <text evidence="1">The sequence shown here is derived from an EMBL/GenBank/DDBJ whole genome shotgun (WGS) entry which is preliminary data.</text>
</comment>
<dbReference type="Proteomes" id="UP001168821">
    <property type="component" value="Unassembled WGS sequence"/>
</dbReference>
<protein>
    <submittedName>
        <fullName evidence="1">Uncharacterized protein</fullName>
    </submittedName>
</protein>
<organism evidence="1 2">
    <name type="scientific">Zophobas morio</name>
    <dbReference type="NCBI Taxonomy" id="2755281"/>
    <lineage>
        <taxon>Eukaryota</taxon>
        <taxon>Metazoa</taxon>
        <taxon>Ecdysozoa</taxon>
        <taxon>Arthropoda</taxon>
        <taxon>Hexapoda</taxon>
        <taxon>Insecta</taxon>
        <taxon>Pterygota</taxon>
        <taxon>Neoptera</taxon>
        <taxon>Endopterygota</taxon>
        <taxon>Coleoptera</taxon>
        <taxon>Polyphaga</taxon>
        <taxon>Cucujiformia</taxon>
        <taxon>Tenebrionidae</taxon>
        <taxon>Zophobas</taxon>
    </lineage>
</organism>